<evidence type="ECO:0000256" key="1">
    <source>
        <dbReference type="ARBA" id="ARBA00004613"/>
    </source>
</evidence>
<dbReference type="CDD" id="cd00109">
    <property type="entry name" value="Kunitz-type"/>
    <property type="match status" value="1"/>
</dbReference>
<evidence type="ECO:0000256" key="5">
    <source>
        <dbReference type="ARBA" id="ARBA00023157"/>
    </source>
</evidence>
<dbReference type="PRINTS" id="PR00759">
    <property type="entry name" value="BASICPTASE"/>
</dbReference>
<dbReference type="PROSITE" id="PS00280">
    <property type="entry name" value="BPTI_KUNITZ_1"/>
    <property type="match status" value="1"/>
</dbReference>
<keyword evidence="5" id="KW-1015">Disulfide bond</keyword>
<dbReference type="PANTHER" id="PTHR10083">
    <property type="entry name" value="KUNITZ-TYPE PROTEASE INHIBITOR-RELATED"/>
    <property type="match status" value="1"/>
</dbReference>
<evidence type="ECO:0000256" key="6">
    <source>
        <dbReference type="SAM" id="SignalP"/>
    </source>
</evidence>
<evidence type="ECO:0000256" key="3">
    <source>
        <dbReference type="ARBA" id="ARBA00022690"/>
    </source>
</evidence>
<feature type="domain" description="BPTI/Kunitz inhibitor" evidence="7">
    <location>
        <begin position="27"/>
        <end position="77"/>
    </location>
</feature>
<dbReference type="EMBL" id="CAJNOL010000058">
    <property type="protein sequence ID" value="CAF0800321.1"/>
    <property type="molecule type" value="Genomic_DNA"/>
</dbReference>
<dbReference type="InterPro" id="IPR050098">
    <property type="entry name" value="TFPI/VKTCI-like"/>
</dbReference>
<dbReference type="PROSITE" id="PS50279">
    <property type="entry name" value="BPTI_KUNITZ_2"/>
    <property type="match status" value="1"/>
</dbReference>
<dbReference type="SUPFAM" id="SSF57362">
    <property type="entry name" value="BPTI-like"/>
    <property type="match status" value="1"/>
</dbReference>
<dbReference type="InterPro" id="IPR036880">
    <property type="entry name" value="Kunitz_BPTI_sf"/>
</dbReference>
<dbReference type="InterPro" id="IPR020901">
    <property type="entry name" value="Prtase_inh_Kunz-CS"/>
</dbReference>
<dbReference type="EMBL" id="CAJNOH010000051">
    <property type="protein sequence ID" value="CAF0813454.1"/>
    <property type="molecule type" value="Genomic_DNA"/>
</dbReference>
<keyword evidence="6" id="KW-0732">Signal</keyword>
<keyword evidence="3" id="KW-0646">Protease inhibitor</keyword>
<accession>A0A813SI77</accession>
<comment type="subcellular location">
    <subcellularLocation>
        <location evidence="1">Secreted</location>
    </subcellularLocation>
</comment>
<comment type="caution">
    <text evidence="8">The sequence shown here is derived from an EMBL/GenBank/DDBJ whole genome shotgun (WGS) entry which is preliminary data.</text>
</comment>
<dbReference type="Gene3D" id="4.10.410.10">
    <property type="entry name" value="Pancreatic trypsin inhibitor Kunitz domain"/>
    <property type="match status" value="1"/>
</dbReference>
<feature type="signal peptide" evidence="6">
    <location>
        <begin position="1"/>
        <end position="21"/>
    </location>
</feature>
<name>A0A813SI77_9BILA</name>
<keyword evidence="2" id="KW-0964">Secreted</keyword>
<sequence>MNKVLITLLIVLCYSIILVKCTRPTECELPYETGPCRGMFQSYYFNTTSNRCEQFIYGGCGGNKNRFENEKECMEECGDGSQRNG</sequence>
<proteinExistence type="predicted"/>
<dbReference type="AlphaFoldDB" id="A0A813SI77"/>
<reference evidence="8" key="1">
    <citation type="submission" date="2021-02" db="EMBL/GenBank/DDBJ databases">
        <authorList>
            <person name="Nowell W R."/>
        </authorList>
    </citation>
    <scope>NUCLEOTIDE SEQUENCE</scope>
</reference>
<dbReference type="GO" id="GO:0004867">
    <property type="term" value="F:serine-type endopeptidase inhibitor activity"/>
    <property type="evidence" value="ECO:0007669"/>
    <property type="project" value="UniProtKB-KW"/>
</dbReference>
<evidence type="ECO:0000313" key="9">
    <source>
        <dbReference type="EMBL" id="CAF0800321.1"/>
    </source>
</evidence>
<evidence type="ECO:0000256" key="2">
    <source>
        <dbReference type="ARBA" id="ARBA00022525"/>
    </source>
</evidence>
<dbReference type="Proteomes" id="UP000663870">
    <property type="component" value="Unassembled WGS sequence"/>
</dbReference>
<protein>
    <recommendedName>
        <fullName evidence="7">BPTI/Kunitz inhibitor domain-containing protein</fullName>
    </recommendedName>
</protein>
<dbReference type="Proteomes" id="UP000663854">
    <property type="component" value="Unassembled WGS sequence"/>
</dbReference>
<evidence type="ECO:0000313" key="10">
    <source>
        <dbReference type="EMBL" id="CAF0813454.1"/>
    </source>
</evidence>
<dbReference type="PANTHER" id="PTHR10083:SF373">
    <property type="entry name" value="SERINE PEPTIDASE INHIBITOR, KUNITZ TYPE, 2"/>
    <property type="match status" value="1"/>
</dbReference>
<dbReference type="Pfam" id="PF00014">
    <property type="entry name" value="Kunitz_BPTI"/>
    <property type="match status" value="1"/>
</dbReference>
<feature type="chain" id="PRO_5035597998" description="BPTI/Kunitz inhibitor domain-containing protein" evidence="6">
    <location>
        <begin position="22"/>
        <end position="85"/>
    </location>
</feature>
<organism evidence="8 11">
    <name type="scientific">Rotaria sordida</name>
    <dbReference type="NCBI Taxonomy" id="392033"/>
    <lineage>
        <taxon>Eukaryota</taxon>
        <taxon>Metazoa</taxon>
        <taxon>Spiralia</taxon>
        <taxon>Gnathifera</taxon>
        <taxon>Rotifera</taxon>
        <taxon>Eurotatoria</taxon>
        <taxon>Bdelloidea</taxon>
        <taxon>Philodinida</taxon>
        <taxon>Philodinidae</taxon>
        <taxon>Rotaria</taxon>
    </lineage>
</organism>
<dbReference type="GO" id="GO:0005615">
    <property type="term" value="C:extracellular space"/>
    <property type="evidence" value="ECO:0007669"/>
    <property type="project" value="TreeGrafter"/>
</dbReference>
<evidence type="ECO:0000313" key="11">
    <source>
        <dbReference type="Proteomes" id="UP000663870"/>
    </source>
</evidence>
<keyword evidence="4" id="KW-0722">Serine protease inhibitor</keyword>
<evidence type="ECO:0000313" key="8">
    <source>
        <dbReference type="EMBL" id="CAF0795482.1"/>
    </source>
</evidence>
<evidence type="ECO:0000259" key="7">
    <source>
        <dbReference type="PROSITE" id="PS50279"/>
    </source>
</evidence>
<dbReference type="EMBL" id="CAJNOL010000054">
    <property type="protein sequence ID" value="CAF0795482.1"/>
    <property type="molecule type" value="Genomic_DNA"/>
</dbReference>
<dbReference type="SMART" id="SM00131">
    <property type="entry name" value="KU"/>
    <property type="match status" value="1"/>
</dbReference>
<dbReference type="InterPro" id="IPR002223">
    <property type="entry name" value="Kunitz_BPTI"/>
</dbReference>
<gene>
    <name evidence="8" type="ORF">JXQ802_LOCUS3945</name>
    <name evidence="9" type="ORF">JXQ802_LOCUS4189</name>
    <name evidence="10" type="ORF">PYM288_LOCUS5211</name>
</gene>
<keyword evidence="11" id="KW-1185">Reference proteome</keyword>
<dbReference type="FunFam" id="4.10.410.10:FF:000011">
    <property type="entry name" value="Tissue factor pathway inhibitor"/>
    <property type="match status" value="1"/>
</dbReference>
<evidence type="ECO:0000256" key="4">
    <source>
        <dbReference type="ARBA" id="ARBA00022900"/>
    </source>
</evidence>